<feature type="modified residue" description="4-aspartylphosphate" evidence="3">
    <location>
        <position position="55"/>
    </location>
</feature>
<evidence type="ECO:0000256" key="3">
    <source>
        <dbReference type="PROSITE-ProRule" id="PRU00169"/>
    </source>
</evidence>
<evidence type="ECO:0000313" key="6">
    <source>
        <dbReference type="EMBL" id="MBD2840812.1"/>
    </source>
</evidence>
<dbReference type="Pfam" id="PF00196">
    <property type="entry name" value="GerE"/>
    <property type="match status" value="1"/>
</dbReference>
<organism evidence="6 7">
    <name type="scientific">Erythrobacter rubeus</name>
    <dbReference type="NCBI Taxonomy" id="2760803"/>
    <lineage>
        <taxon>Bacteria</taxon>
        <taxon>Pseudomonadati</taxon>
        <taxon>Pseudomonadota</taxon>
        <taxon>Alphaproteobacteria</taxon>
        <taxon>Sphingomonadales</taxon>
        <taxon>Erythrobacteraceae</taxon>
        <taxon>Erythrobacter/Porphyrobacter group</taxon>
        <taxon>Erythrobacter</taxon>
    </lineage>
</organism>
<dbReference type="RefSeq" id="WP_190786407.1">
    <property type="nucleotide sequence ID" value="NZ_JACXLC010000001.1"/>
</dbReference>
<dbReference type="InterPro" id="IPR011006">
    <property type="entry name" value="CheY-like_superfamily"/>
</dbReference>
<dbReference type="CDD" id="cd17535">
    <property type="entry name" value="REC_NarL-like"/>
    <property type="match status" value="1"/>
</dbReference>
<feature type="domain" description="Response regulatory" evidence="5">
    <location>
        <begin position="5"/>
        <end position="121"/>
    </location>
</feature>
<name>A0ABR8KKL9_9SPHN</name>
<dbReference type="SMART" id="SM00421">
    <property type="entry name" value="HTH_LUXR"/>
    <property type="match status" value="1"/>
</dbReference>
<dbReference type="InterPro" id="IPR058245">
    <property type="entry name" value="NreC/VraR/RcsB-like_REC"/>
</dbReference>
<dbReference type="SUPFAM" id="SSF52172">
    <property type="entry name" value="CheY-like"/>
    <property type="match status" value="1"/>
</dbReference>
<evidence type="ECO:0000259" key="4">
    <source>
        <dbReference type="PROSITE" id="PS50043"/>
    </source>
</evidence>
<reference evidence="6 7" key="1">
    <citation type="submission" date="2020-09" db="EMBL/GenBank/DDBJ databases">
        <authorList>
            <person name="Yoon J.-W."/>
        </authorList>
    </citation>
    <scope>NUCLEOTIDE SEQUENCE [LARGE SCALE GENOMIC DNA]</scope>
    <source>
        <strain evidence="6 7">KMU-140</strain>
    </source>
</reference>
<dbReference type="Proteomes" id="UP000635384">
    <property type="component" value="Unassembled WGS sequence"/>
</dbReference>
<dbReference type="Gene3D" id="3.40.50.2300">
    <property type="match status" value="1"/>
</dbReference>
<dbReference type="SMART" id="SM00448">
    <property type="entry name" value="REC"/>
    <property type="match status" value="1"/>
</dbReference>
<dbReference type="Pfam" id="PF00072">
    <property type="entry name" value="Response_reg"/>
    <property type="match status" value="1"/>
</dbReference>
<proteinExistence type="predicted"/>
<dbReference type="PROSITE" id="PS00622">
    <property type="entry name" value="HTH_LUXR_1"/>
    <property type="match status" value="1"/>
</dbReference>
<protein>
    <submittedName>
        <fullName evidence="6">Response regulator transcription factor</fullName>
    </submittedName>
</protein>
<dbReference type="InterPro" id="IPR001789">
    <property type="entry name" value="Sig_transdc_resp-reg_receiver"/>
</dbReference>
<feature type="domain" description="HTH luxR-type" evidence="4">
    <location>
        <begin position="145"/>
        <end position="210"/>
    </location>
</feature>
<keyword evidence="1 3" id="KW-0597">Phosphoprotein</keyword>
<dbReference type="InterPro" id="IPR016032">
    <property type="entry name" value="Sig_transdc_resp-reg_C-effctor"/>
</dbReference>
<accession>A0ABR8KKL9</accession>
<keyword evidence="7" id="KW-1185">Reference proteome</keyword>
<dbReference type="InterPro" id="IPR000792">
    <property type="entry name" value="Tscrpt_reg_LuxR_C"/>
</dbReference>
<evidence type="ECO:0000256" key="2">
    <source>
        <dbReference type="ARBA" id="ARBA00023125"/>
    </source>
</evidence>
<evidence type="ECO:0000256" key="1">
    <source>
        <dbReference type="ARBA" id="ARBA00022553"/>
    </source>
</evidence>
<gene>
    <name evidence="6" type="ORF">IB285_00925</name>
</gene>
<dbReference type="PROSITE" id="PS50110">
    <property type="entry name" value="RESPONSE_REGULATORY"/>
    <property type="match status" value="1"/>
</dbReference>
<dbReference type="PROSITE" id="PS50043">
    <property type="entry name" value="HTH_LUXR_2"/>
    <property type="match status" value="1"/>
</dbReference>
<sequence length="214" mass="22900">MSSTSILIVDDHQLAREGLKALLVENGRNVIGIASTGEEAIRLAQELVPEVILMDVRLGSGIDGLEATRQIAALGLSSQIIMLTLHDMPGYVREALVAGASGYVLKDTAIDDLCSAIDSVLAGQSALPIDLVSAAMKETPTRQKEKGLEDLLTKREQDVVELIAEGLTNKEIARRLEISPATVKVHVERIIGKLGVTDRTQAAVKVVQMKSEAL</sequence>
<keyword evidence="2" id="KW-0238">DNA-binding</keyword>
<evidence type="ECO:0000259" key="5">
    <source>
        <dbReference type="PROSITE" id="PS50110"/>
    </source>
</evidence>
<dbReference type="PRINTS" id="PR00038">
    <property type="entry name" value="HTHLUXR"/>
</dbReference>
<dbReference type="PANTHER" id="PTHR43214:SF37">
    <property type="entry name" value="TRANSCRIPTIONAL REGULATORY PROTEIN YDFI"/>
    <property type="match status" value="1"/>
</dbReference>
<dbReference type="SUPFAM" id="SSF46894">
    <property type="entry name" value="C-terminal effector domain of the bipartite response regulators"/>
    <property type="match status" value="1"/>
</dbReference>
<comment type="caution">
    <text evidence="6">The sequence shown here is derived from an EMBL/GenBank/DDBJ whole genome shotgun (WGS) entry which is preliminary data.</text>
</comment>
<dbReference type="CDD" id="cd06170">
    <property type="entry name" value="LuxR_C_like"/>
    <property type="match status" value="1"/>
</dbReference>
<evidence type="ECO:0000313" key="7">
    <source>
        <dbReference type="Proteomes" id="UP000635384"/>
    </source>
</evidence>
<dbReference type="PANTHER" id="PTHR43214">
    <property type="entry name" value="TWO-COMPONENT RESPONSE REGULATOR"/>
    <property type="match status" value="1"/>
</dbReference>
<dbReference type="EMBL" id="JACXLC010000001">
    <property type="protein sequence ID" value="MBD2840812.1"/>
    <property type="molecule type" value="Genomic_DNA"/>
</dbReference>
<dbReference type="InterPro" id="IPR039420">
    <property type="entry name" value="WalR-like"/>
</dbReference>